<dbReference type="GeneID" id="25563589"/>
<dbReference type="InterPro" id="IPR016161">
    <property type="entry name" value="Ald_DH/histidinol_DH"/>
</dbReference>
<dbReference type="InterPro" id="IPR015590">
    <property type="entry name" value="Aldehyde_DH_dom"/>
</dbReference>
<dbReference type="EMBL" id="GL349448">
    <property type="protein sequence ID" value="KNC47796.1"/>
    <property type="molecule type" value="Genomic_DNA"/>
</dbReference>
<evidence type="ECO:0000256" key="2">
    <source>
        <dbReference type="ARBA" id="ARBA00023002"/>
    </source>
</evidence>
<proteinExistence type="inferred from homology"/>
<dbReference type="PANTHER" id="PTHR43720:SF2">
    <property type="entry name" value="2-AMINOMUCONIC SEMIALDEHYDE DEHYDROGENASE"/>
    <property type="match status" value="1"/>
</dbReference>
<name>A0A0L0D6S6_THETB</name>
<evidence type="ECO:0000313" key="7">
    <source>
        <dbReference type="EMBL" id="KNC47796.1"/>
    </source>
</evidence>
<dbReference type="STRING" id="461836.A0A0L0D6S6"/>
<feature type="domain" description="Aldehyde dehydrogenase" evidence="6">
    <location>
        <begin position="41"/>
        <end position="315"/>
    </location>
</feature>
<dbReference type="FunFam" id="3.40.309.10:FF:000012">
    <property type="entry name" value="Betaine aldehyde dehydrogenase"/>
    <property type="match status" value="1"/>
</dbReference>
<dbReference type="InterPro" id="IPR029510">
    <property type="entry name" value="Ald_DH_CS_GLU"/>
</dbReference>
<dbReference type="SUPFAM" id="SSF53720">
    <property type="entry name" value="ALDH-like"/>
    <property type="match status" value="1"/>
</dbReference>
<protein>
    <submittedName>
        <fullName evidence="7">2-hydroxymuconic semialdehyde dehydrogenase</fullName>
    </submittedName>
</protein>
<evidence type="ECO:0000256" key="4">
    <source>
        <dbReference type="PROSITE-ProRule" id="PRU10007"/>
    </source>
</evidence>
<evidence type="ECO:0000259" key="6">
    <source>
        <dbReference type="Pfam" id="PF00171"/>
    </source>
</evidence>
<dbReference type="AlphaFoldDB" id="A0A0L0D6S6"/>
<dbReference type="PROSITE" id="PS00070">
    <property type="entry name" value="ALDEHYDE_DEHYDR_CYS"/>
    <property type="match status" value="1"/>
</dbReference>
<accession>A0A0L0D6S6</accession>
<sequence>MRVQAVRVHFAHRLSPLRHPQRGRHSAGRRQHGLWRRARCRRPLVAHPDVPLVSFTGSTATGERIAKATAPHVKKLSLELGGKNANIVFADADIDAAVAGAVKASFANQGQICLCGSRLFVANSIYDIFMAKFLAAVAALKTGDPADPASNLGALVSAQHKEKVLSYIALAVEEGGSLAAGGPDPPADIPSHLADGYYVSPTVVTGLDMSARCNNEEIFGPVVGVIRFDDSSADAGAAAVIADANAVAYGLSASVWTSDLTRAHTVAQALDVGTVWINCWLVRDLRVPFGGQKHSGVGREGGEYSLEFYTEQKTVCIKL</sequence>
<dbReference type="OrthoDB" id="310895at2759"/>
<dbReference type="Gene3D" id="3.40.605.10">
    <property type="entry name" value="Aldehyde Dehydrogenase, Chain A, domain 1"/>
    <property type="match status" value="1"/>
</dbReference>
<keyword evidence="2 5" id="KW-0560">Oxidoreductase</keyword>
<dbReference type="PANTHER" id="PTHR43720">
    <property type="entry name" value="2-AMINOMUCONIC SEMIALDEHYDE DEHYDROGENASE"/>
    <property type="match status" value="1"/>
</dbReference>
<reference evidence="7 8" key="1">
    <citation type="submission" date="2010-05" db="EMBL/GenBank/DDBJ databases">
        <title>The Genome Sequence of Thecamonas trahens ATCC 50062.</title>
        <authorList>
            <consortium name="The Broad Institute Genome Sequencing Platform"/>
            <person name="Russ C."/>
            <person name="Cuomo C."/>
            <person name="Shea T."/>
            <person name="Young S.K."/>
            <person name="Zeng Q."/>
            <person name="Koehrsen M."/>
            <person name="Haas B."/>
            <person name="Borodovsky M."/>
            <person name="Guigo R."/>
            <person name="Alvarado L."/>
            <person name="Berlin A."/>
            <person name="Bochicchio J."/>
            <person name="Borenstein D."/>
            <person name="Chapman S."/>
            <person name="Chen Z."/>
            <person name="Freedman E."/>
            <person name="Gellesch M."/>
            <person name="Goldberg J."/>
            <person name="Griggs A."/>
            <person name="Gujja S."/>
            <person name="Heilman E."/>
            <person name="Heiman D."/>
            <person name="Hepburn T."/>
            <person name="Howarth C."/>
            <person name="Jen D."/>
            <person name="Larson L."/>
            <person name="Mehta T."/>
            <person name="Park D."/>
            <person name="Pearson M."/>
            <person name="Roberts A."/>
            <person name="Saif S."/>
            <person name="Shenoy N."/>
            <person name="Sisk P."/>
            <person name="Stolte C."/>
            <person name="Sykes S."/>
            <person name="Thomson T."/>
            <person name="Walk T."/>
            <person name="White J."/>
            <person name="Yandava C."/>
            <person name="Burger G."/>
            <person name="Gray M.W."/>
            <person name="Holland P.W.H."/>
            <person name="King N."/>
            <person name="Lang F.B.F."/>
            <person name="Roger A.J."/>
            <person name="Ruiz-Trillo I."/>
            <person name="Lander E."/>
            <person name="Nusbaum C."/>
        </authorList>
    </citation>
    <scope>NUCLEOTIDE SEQUENCE [LARGE SCALE GENOMIC DNA]</scope>
    <source>
        <strain evidence="7 8">ATCC 50062</strain>
    </source>
</reference>
<comment type="similarity">
    <text evidence="1 5">Belongs to the aldehyde dehydrogenase family.</text>
</comment>
<feature type="active site" evidence="4">
    <location>
        <position position="79"/>
    </location>
</feature>
<dbReference type="eggNOG" id="KOG2450">
    <property type="taxonomic scope" value="Eukaryota"/>
</dbReference>
<dbReference type="Gene3D" id="3.40.309.10">
    <property type="entry name" value="Aldehyde Dehydrogenase, Chain A, domain 2"/>
    <property type="match status" value="1"/>
</dbReference>
<organism evidence="7 8">
    <name type="scientific">Thecamonas trahens ATCC 50062</name>
    <dbReference type="NCBI Taxonomy" id="461836"/>
    <lineage>
        <taxon>Eukaryota</taxon>
        <taxon>Apusozoa</taxon>
        <taxon>Apusomonadida</taxon>
        <taxon>Apusomonadidae</taxon>
        <taxon>Thecamonas</taxon>
    </lineage>
</organism>
<gene>
    <name evidence="7" type="ORF">AMSG_04024</name>
</gene>
<dbReference type="Proteomes" id="UP000054408">
    <property type="component" value="Unassembled WGS sequence"/>
</dbReference>
<dbReference type="Pfam" id="PF00171">
    <property type="entry name" value="Aldedh"/>
    <property type="match status" value="1"/>
</dbReference>
<evidence type="ECO:0000313" key="8">
    <source>
        <dbReference type="Proteomes" id="UP000054408"/>
    </source>
</evidence>
<dbReference type="InterPro" id="IPR016163">
    <property type="entry name" value="Ald_DH_C"/>
</dbReference>
<dbReference type="InterPro" id="IPR016162">
    <property type="entry name" value="Ald_DH_N"/>
</dbReference>
<dbReference type="GO" id="GO:0016620">
    <property type="term" value="F:oxidoreductase activity, acting on the aldehyde or oxo group of donors, NAD or NADP as acceptor"/>
    <property type="evidence" value="ECO:0007669"/>
    <property type="project" value="InterPro"/>
</dbReference>
<evidence type="ECO:0000256" key="3">
    <source>
        <dbReference type="ARBA" id="ARBA00023027"/>
    </source>
</evidence>
<keyword evidence="8" id="KW-1185">Reference proteome</keyword>
<evidence type="ECO:0000256" key="5">
    <source>
        <dbReference type="RuleBase" id="RU003345"/>
    </source>
</evidence>
<dbReference type="RefSeq" id="XP_013759274.1">
    <property type="nucleotide sequence ID" value="XM_013903820.1"/>
</dbReference>
<evidence type="ECO:0000256" key="1">
    <source>
        <dbReference type="ARBA" id="ARBA00009986"/>
    </source>
</evidence>
<dbReference type="OMA" id="CISEFER"/>
<keyword evidence="3" id="KW-0520">NAD</keyword>
<dbReference type="InterPro" id="IPR016160">
    <property type="entry name" value="Ald_DH_CS_CYS"/>
</dbReference>
<dbReference type="PROSITE" id="PS00687">
    <property type="entry name" value="ALDEHYDE_DEHYDR_GLU"/>
    <property type="match status" value="1"/>
</dbReference>